<dbReference type="InterPro" id="IPR012337">
    <property type="entry name" value="RNaseH-like_sf"/>
</dbReference>
<dbReference type="Pfam" id="PF13683">
    <property type="entry name" value="rve_3"/>
    <property type="match status" value="1"/>
</dbReference>
<dbReference type="PANTHER" id="PTHR47515">
    <property type="entry name" value="LOW CALCIUM RESPONSE LOCUS PROTEIN T"/>
    <property type="match status" value="1"/>
</dbReference>
<proteinExistence type="predicted"/>
<evidence type="ECO:0000313" key="3">
    <source>
        <dbReference type="Proteomes" id="UP001196565"/>
    </source>
</evidence>
<comment type="caution">
    <text evidence="2">The sequence shown here is derived from an EMBL/GenBank/DDBJ whole genome shotgun (WGS) entry which is preliminary data.</text>
</comment>
<gene>
    <name evidence="2" type="ORF">KPL78_16065</name>
</gene>
<keyword evidence="3" id="KW-1185">Reference proteome</keyword>
<dbReference type="EMBL" id="JAHYBZ010000005">
    <property type="protein sequence ID" value="MBW6399375.1"/>
    <property type="molecule type" value="Genomic_DNA"/>
</dbReference>
<evidence type="ECO:0000259" key="1">
    <source>
        <dbReference type="Pfam" id="PF13683"/>
    </source>
</evidence>
<feature type="domain" description="Integrase catalytic" evidence="1">
    <location>
        <begin position="2"/>
        <end position="37"/>
    </location>
</feature>
<organism evidence="2 3">
    <name type="scientific">Roseomonas alba</name>
    <dbReference type="NCBI Taxonomy" id="2846776"/>
    <lineage>
        <taxon>Bacteria</taxon>
        <taxon>Pseudomonadati</taxon>
        <taxon>Pseudomonadota</taxon>
        <taxon>Alphaproteobacteria</taxon>
        <taxon>Acetobacterales</taxon>
        <taxon>Roseomonadaceae</taxon>
        <taxon>Roseomonas</taxon>
    </lineage>
</organism>
<sequence>MNASWFLSLADARQRLDAWRREYNEERPHGSLLNLTPRAFAEQAQQAREVA</sequence>
<name>A0ABS7ABC0_9PROT</name>
<dbReference type="InterPro" id="IPR001584">
    <property type="entry name" value="Integrase_cat-core"/>
</dbReference>
<accession>A0ABS7ABC0</accession>
<evidence type="ECO:0000313" key="2">
    <source>
        <dbReference type="EMBL" id="MBW6399375.1"/>
    </source>
</evidence>
<dbReference type="SUPFAM" id="SSF53098">
    <property type="entry name" value="Ribonuclease H-like"/>
    <property type="match status" value="1"/>
</dbReference>
<reference evidence="2 3" key="1">
    <citation type="submission" date="2021-07" db="EMBL/GenBank/DDBJ databases">
        <authorList>
            <person name="So Y."/>
        </authorList>
    </citation>
    <scope>NUCLEOTIDE SEQUENCE [LARGE SCALE GENOMIC DNA]</scope>
    <source>
        <strain evidence="2 3">HJA6</strain>
    </source>
</reference>
<dbReference type="PANTHER" id="PTHR47515:SF1">
    <property type="entry name" value="BLR2054 PROTEIN"/>
    <property type="match status" value="1"/>
</dbReference>
<dbReference type="Proteomes" id="UP001196565">
    <property type="component" value="Unassembled WGS sequence"/>
</dbReference>
<protein>
    <submittedName>
        <fullName evidence="2">Transposase</fullName>
    </submittedName>
</protein>